<name>A0ABP7KNR7_9GAMM</name>
<reference evidence="3" key="1">
    <citation type="journal article" date="2019" name="Int. J. Syst. Evol. Microbiol.">
        <title>The Global Catalogue of Microorganisms (GCM) 10K type strain sequencing project: providing services to taxonomists for standard genome sequencing and annotation.</title>
        <authorList>
            <consortium name="The Broad Institute Genomics Platform"/>
            <consortium name="The Broad Institute Genome Sequencing Center for Infectious Disease"/>
            <person name="Wu L."/>
            <person name="Ma J."/>
        </authorList>
    </citation>
    <scope>NUCLEOTIDE SEQUENCE [LARGE SCALE GENOMIC DNA]</scope>
    <source>
        <strain evidence="3">JCM 17201</strain>
    </source>
</reference>
<feature type="region of interest" description="Disordered" evidence="1">
    <location>
        <begin position="1"/>
        <end position="21"/>
    </location>
</feature>
<evidence type="ECO:0000256" key="1">
    <source>
        <dbReference type="SAM" id="MobiDB-lite"/>
    </source>
</evidence>
<keyword evidence="3" id="KW-1185">Reference proteome</keyword>
<sequence>MCTHYLQRTAPHPNPLPPGEGTECVHIAFRERPLTLTLSHREWELNVHALLSENGPSP</sequence>
<proteinExistence type="predicted"/>
<gene>
    <name evidence="2" type="ORF">GCM10022405_05720</name>
</gene>
<comment type="caution">
    <text evidence="2">The sequence shown here is derived from an EMBL/GenBank/DDBJ whole genome shotgun (WGS) entry which is preliminary data.</text>
</comment>
<organism evidence="2 3">
    <name type="scientific">Gibbsiella dentisursi</name>
    <dbReference type="NCBI Taxonomy" id="796890"/>
    <lineage>
        <taxon>Bacteria</taxon>
        <taxon>Pseudomonadati</taxon>
        <taxon>Pseudomonadota</taxon>
        <taxon>Gammaproteobacteria</taxon>
        <taxon>Enterobacterales</taxon>
        <taxon>Yersiniaceae</taxon>
        <taxon>Gibbsiella</taxon>
    </lineage>
</organism>
<dbReference type="Proteomes" id="UP001499994">
    <property type="component" value="Unassembled WGS sequence"/>
</dbReference>
<evidence type="ECO:0000313" key="3">
    <source>
        <dbReference type="Proteomes" id="UP001499994"/>
    </source>
</evidence>
<evidence type="ECO:0000313" key="2">
    <source>
        <dbReference type="EMBL" id="GAA3883175.1"/>
    </source>
</evidence>
<accession>A0ABP7KNR7</accession>
<protein>
    <submittedName>
        <fullName evidence="2">Uncharacterized protein</fullName>
    </submittedName>
</protein>
<dbReference type="EMBL" id="BAABDG010000002">
    <property type="protein sequence ID" value="GAA3883175.1"/>
    <property type="molecule type" value="Genomic_DNA"/>
</dbReference>